<gene>
    <name evidence="1" type="ordered locus">Fleli_2055</name>
</gene>
<dbReference type="InterPro" id="IPR046239">
    <property type="entry name" value="DUF6272"/>
</dbReference>
<reference evidence="2" key="1">
    <citation type="submission" date="2012-06" db="EMBL/GenBank/DDBJ databases">
        <title>The complete genome of Flexibacter litoralis DSM 6794.</title>
        <authorList>
            <person name="Lucas S."/>
            <person name="Copeland A."/>
            <person name="Lapidus A."/>
            <person name="Glavina del Rio T."/>
            <person name="Dalin E."/>
            <person name="Tice H."/>
            <person name="Bruce D."/>
            <person name="Goodwin L."/>
            <person name="Pitluck S."/>
            <person name="Peters L."/>
            <person name="Ovchinnikova G."/>
            <person name="Lu M."/>
            <person name="Kyrpides N."/>
            <person name="Mavromatis K."/>
            <person name="Ivanova N."/>
            <person name="Brettin T."/>
            <person name="Detter J.C."/>
            <person name="Han C."/>
            <person name="Larimer F."/>
            <person name="Land M."/>
            <person name="Hauser L."/>
            <person name="Markowitz V."/>
            <person name="Cheng J.-F."/>
            <person name="Hugenholtz P."/>
            <person name="Woyke T."/>
            <person name="Wu D."/>
            <person name="Spring S."/>
            <person name="Lang E."/>
            <person name="Kopitz M."/>
            <person name="Brambilla E."/>
            <person name="Klenk H.-P."/>
            <person name="Eisen J.A."/>
        </authorList>
    </citation>
    <scope>NUCLEOTIDE SEQUENCE [LARGE SCALE GENOMIC DNA]</scope>
    <source>
        <strain evidence="2">ATCC 23117 / DSM 6794 / NBRC 15988 / NCIMB 1366 / Sio-4</strain>
    </source>
</reference>
<dbReference type="AlphaFoldDB" id="I4AKF4"/>
<name>I4AKF4_BERLS</name>
<evidence type="ECO:0000313" key="2">
    <source>
        <dbReference type="Proteomes" id="UP000006054"/>
    </source>
</evidence>
<accession>I4AKF4</accession>
<organism evidence="1 2">
    <name type="scientific">Bernardetia litoralis (strain ATCC 23117 / DSM 6794 / NBRC 15988 / NCIMB 1366 / Fx l1 / Sio-4)</name>
    <name type="common">Flexibacter litoralis</name>
    <dbReference type="NCBI Taxonomy" id="880071"/>
    <lineage>
        <taxon>Bacteria</taxon>
        <taxon>Pseudomonadati</taxon>
        <taxon>Bacteroidota</taxon>
        <taxon>Cytophagia</taxon>
        <taxon>Cytophagales</taxon>
        <taxon>Bernardetiaceae</taxon>
        <taxon>Bernardetia</taxon>
    </lineage>
</organism>
<dbReference type="KEGG" id="fli:Fleli_2055"/>
<keyword evidence="2" id="KW-1185">Reference proteome</keyword>
<dbReference type="Proteomes" id="UP000006054">
    <property type="component" value="Chromosome"/>
</dbReference>
<dbReference type="Pfam" id="PF19788">
    <property type="entry name" value="DUF6272"/>
    <property type="match status" value="1"/>
</dbReference>
<dbReference type="NCBIfam" id="NF038262">
    <property type="entry name" value="SiaB_fam_kinase"/>
    <property type="match status" value="1"/>
</dbReference>
<proteinExistence type="predicted"/>
<dbReference type="OrthoDB" id="981434at2"/>
<dbReference type="eggNOG" id="ENOG502ZBV5">
    <property type="taxonomic scope" value="Bacteria"/>
</dbReference>
<dbReference type="PATRIC" id="fig|880071.3.peg.2043"/>
<dbReference type="HOGENOM" id="CLU_117549_1_0_10"/>
<evidence type="ECO:0000313" key="1">
    <source>
        <dbReference type="EMBL" id="AFM04439.1"/>
    </source>
</evidence>
<sequence>MMDYHTRLDPQSAVLYYKGPFDKDILANISLQLRRRFADNPRMSAKLFSIFIELAQNIAYYSEESNFFYDAEIKKDIRYSQEDRKNNGVGTVVIHNNDTEVILSAGNLVLTEKVKEIIAKCEEINVLSIDELRALKKEVRSLERTQEQKGGNIGLIQVALKSEHPLQVESKKVDDKNSYFVISSTIEK</sequence>
<protein>
    <submittedName>
        <fullName evidence="1">Uncharacterized protein</fullName>
    </submittedName>
</protein>
<dbReference type="RefSeq" id="WP_014797886.1">
    <property type="nucleotide sequence ID" value="NC_018018.1"/>
</dbReference>
<dbReference type="EMBL" id="CP003345">
    <property type="protein sequence ID" value="AFM04439.1"/>
    <property type="molecule type" value="Genomic_DNA"/>
</dbReference>
<dbReference type="STRING" id="880071.Fleli_2055"/>